<organism evidence="6 7">
    <name type="scientific">Hungatella hathewayi</name>
    <dbReference type="NCBI Taxonomy" id="154046"/>
    <lineage>
        <taxon>Bacteria</taxon>
        <taxon>Bacillati</taxon>
        <taxon>Bacillota</taxon>
        <taxon>Clostridia</taxon>
        <taxon>Lachnospirales</taxon>
        <taxon>Lachnospiraceae</taxon>
        <taxon>Hungatella</taxon>
    </lineage>
</organism>
<dbReference type="SMART" id="SM00829">
    <property type="entry name" value="PKS_ER"/>
    <property type="match status" value="1"/>
</dbReference>
<evidence type="ECO:0000259" key="5">
    <source>
        <dbReference type="SMART" id="SM00829"/>
    </source>
</evidence>
<sequence length="363" mass="39302">MKGNMKAAVFKDVERIDMEVMPIPSCPPDGILIRICACGICGSDVRNYHNGLKDGIQNQIMGHEIAGEIVEAGEKAILFRPGERVALAPDVSCGHCWYCKRGLVNLCEHHKMLGTHYPGGYAQYIALPGEVLQRGFVERIPQNMSYEHAAFAETCSAVLACQERNQVSMGETVVIIGDGPVGCLHCEVARSRGASRIIMVGRDKLEMAAAFGPDFLLDGARPVKELVHEVRACTDGIGADIVICAVPTAAVQQEALEMVRKRGRIVIYGGVSKTGEMSSLNSNLIHYGEITVTGAFSYPATGLADALSALADGHIHAEKYINARVPLDDVVKGMEMISRGKALKVMIDPWLETEASQPDRQTR</sequence>
<comment type="caution">
    <text evidence="6">The sequence shown here is derived from an EMBL/GenBank/DDBJ whole genome shotgun (WGS) entry which is preliminary data.</text>
</comment>
<dbReference type="InterPro" id="IPR011032">
    <property type="entry name" value="GroES-like_sf"/>
</dbReference>
<keyword evidence="1 4" id="KW-0479">Metal-binding</keyword>
<dbReference type="Gene3D" id="3.90.180.10">
    <property type="entry name" value="Medium-chain alcohol dehydrogenases, catalytic domain"/>
    <property type="match status" value="1"/>
</dbReference>
<dbReference type="InterPro" id="IPR013149">
    <property type="entry name" value="ADH-like_C"/>
</dbReference>
<evidence type="ECO:0000313" key="7">
    <source>
        <dbReference type="Proteomes" id="UP000261111"/>
    </source>
</evidence>
<comment type="cofactor">
    <cofactor evidence="4">
        <name>Zn(2+)</name>
        <dbReference type="ChEBI" id="CHEBI:29105"/>
    </cofactor>
</comment>
<dbReference type="GO" id="GO:0008270">
    <property type="term" value="F:zinc ion binding"/>
    <property type="evidence" value="ECO:0007669"/>
    <property type="project" value="InterPro"/>
</dbReference>
<feature type="domain" description="Enoyl reductase (ER)" evidence="5">
    <location>
        <begin position="11"/>
        <end position="315"/>
    </location>
</feature>
<keyword evidence="3" id="KW-0560">Oxidoreductase</keyword>
<dbReference type="InterPro" id="IPR036291">
    <property type="entry name" value="NAD(P)-bd_dom_sf"/>
</dbReference>
<dbReference type="RefSeq" id="WP_025655368.1">
    <property type="nucleotide sequence ID" value="NZ_QVIA01000005.1"/>
</dbReference>
<accession>A0A3E2X0B2</accession>
<dbReference type="Gene3D" id="3.40.50.720">
    <property type="entry name" value="NAD(P)-binding Rossmann-like Domain"/>
    <property type="match status" value="1"/>
</dbReference>
<comment type="similarity">
    <text evidence="4">Belongs to the zinc-containing alcohol dehydrogenase family.</text>
</comment>
<dbReference type="InterPro" id="IPR020843">
    <property type="entry name" value="ER"/>
</dbReference>
<reference evidence="6 7" key="1">
    <citation type="submission" date="2018-08" db="EMBL/GenBank/DDBJ databases">
        <title>A genome reference for cultivated species of the human gut microbiota.</title>
        <authorList>
            <person name="Zou Y."/>
            <person name="Xue W."/>
            <person name="Luo G."/>
        </authorList>
    </citation>
    <scope>NUCLEOTIDE SEQUENCE [LARGE SCALE GENOMIC DNA]</scope>
    <source>
        <strain evidence="6 7">AF19-21</strain>
    </source>
</reference>
<dbReference type="SUPFAM" id="SSF51735">
    <property type="entry name" value="NAD(P)-binding Rossmann-fold domains"/>
    <property type="match status" value="1"/>
</dbReference>
<evidence type="ECO:0000256" key="1">
    <source>
        <dbReference type="ARBA" id="ARBA00022723"/>
    </source>
</evidence>
<dbReference type="GeneID" id="93333401"/>
<evidence type="ECO:0000313" key="6">
    <source>
        <dbReference type="EMBL" id="RGC33701.1"/>
    </source>
</evidence>
<evidence type="ECO:0000256" key="2">
    <source>
        <dbReference type="ARBA" id="ARBA00022833"/>
    </source>
</evidence>
<gene>
    <name evidence="6" type="ORF">DWX41_05890</name>
</gene>
<dbReference type="EMBL" id="QVIA01000005">
    <property type="protein sequence ID" value="RGC33701.1"/>
    <property type="molecule type" value="Genomic_DNA"/>
</dbReference>
<dbReference type="Pfam" id="PF00107">
    <property type="entry name" value="ADH_zinc_N"/>
    <property type="match status" value="1"/>
</dbReference>
<dbReference type="Pfam" id="PF08240">
    <property type="entry name" value="ADH_N"/>
    <property type="match status" value="1"/>
</dbReference>
<proteinExistence type="inferred from homology"/>
<dbReference type="SUPFAM" id="SSF50129">
    <property type="entry name" value="GroES-like"/>
    <property type="match status" value="1"/>
</dbReference>
<dbReference type="GO" id="GO:0016491">
    <property type="term" value="F:oxidoreductase activity"/>
    <property type="evidence" value="ECO:0007669"/>
    <property type="project" value="UniProtKB-KW"/>
</dbReference>
<dbReference type="AlphaFoldDB" id="A0A3E2X0B2"/>
<dbReference type="InterPro" id="IPR050129">
    <property type="entry name" value="Zn_alcohol_dh"/>
</dbReference>
<name>A0A3E2X0B2_9FIRM</name>
<keyword evidence="2 4" id="KW-0862">Zinc</keyword>
<dbReference type="Proteomes" id="UP000261111">
    <property type="component" value="Unassembled WGS sequence"/>
</dbReference>
<dbReference type="InterPro" id="IPR013154">
    <property type="entry name" value="ADH-like_N"/>
</dbReference>
<dbReference type="PANTHER" id="PTHR43401:SF2">
    <property type="entry name" value="L-THREONINE 3-DEHYDROGENASE"/>
    <property type="match status" value="1"/>
</dbReference>
<dbReference type="PANTHER" id="PTHR43401">
    <property type="entry name" value="L-THREONINE 3-DEHYDROGENASE"/>
    <property type="match status" value="1"/>
</dbReference>
<dbReference type="PROSITE" id="PS00059">
    <property type="entry name" value="ADH_ZINC"/>
    <property type="match status" value="1"/>
</dbReference>
<protein>
    <recommendedName>
        <fullName evidence="5">Enoyl reductase (ER) domain-containing protein</fullName>
    </recommendedName>
</protein>
<dbReference type="InterPro" id="IPR002328">
    <property type="entry name" value="ADH_Zn_CS"/>
</dbReference>
<evidence type="ECO:0000256" key="3">
    <source>
        <dbReference type="ARBA" id="ARBA00023002"/>
    </source>
</evidence>
<evidence type="ECO:0000256" key="4">
    <source>
        <dbReference type="RuleBase" id="RU361277"/>
    </source>
</evidence>